<dbReference type="GeneTree" id="ENSGT00510000047951"/>
<reference evidence="3" key="2">
    <citation type="submission" date="2025-08" db="UniProtKB">
        <authorList>
            <consortium name="Ensembl"/>
        </authorList>
    </citation>
    <scope>IDENTIFICATION</scope>
</reference>
<evidence type="ECO:0000313" key="3">
    <source>
        <dbReference type="Ensembl" id="ENSNFUP00015028592.1"/>
    </source>
</evidence>
<dbReference type="InterPro" id="IPR051149">
    <property type="entry name" value="Spindly/BICDR_Dynein_Adapter"/>
</dbReference>
<dbReference type="GO" id="GO:0043515">
    <property type="term" value="F:kinetochore binding"/>
    <property type="evidence" value="ECO:0007669"/>
    <property type="project" value="TreeGrafter"/>
</dbReference>
<name>A0A8C6M3Y5_NOTFU</name>
<dbReference type="GO" id="GO:0000940">
    <property type="term" value="C:outer kinetochore"/>
    <property type="evidence" value="ECO:0007669"/>
    <property type="project" value="TreeGrafter"/>
</dbReference>
<dbReference type="GO" id="GO:0034501">
    <property type="term" value="P:protein localization to kinetochore"/>
    <property type="evidence" value="ECO:0007669"/>
    <property type="project" value="TreeGrafter"/>
</dbReference>
<dbReference type="PANTHER" id="PTHR32123">
    <property type="entry name" value="BICD FAMILY-LIKE CARGO ADAPTER"/>
    <property type="match status" value="1"/>
</dbReference>
<evidence type="ECO:0000256" key="1">
    <source>
        <dbReference type="ARBA" id="ARBA00023054"/>
    </source>
</evidence>
<dbReference type="Ensembl" id="ENSNFUT00015029871.1">
    <property type="protein sequence ID" value="ENSNFUP00015028592.1"/>
    <property type="gene ID" value="ENSNFUG00015013838.1"/>
</dbReference>
<organism evidence="3 4">
    <name type="scientific">Nothobranchius furzeri</name>
    <name type="common">Turquoise killifish</name>
    <dbReference type="NCBI Taxonomy" id="105023"/>
    <lineage>
        <taxon>Eukaryota</taxon>
        <taxon>Metazoa</taxon>
        <taxon>Chordata</taxon>
        <taxon>Craniata</taxon>
        <taxon>Vertebrata</taxon>
        <taxon>Euteleostomi</taxon>
        <taxon>Actinopterygii</taxon>
        <taxon>Neopterygii</taxon>
        <taxon>Teleostei</taxon>
        <taxon>Neoteleostei</taxon>
        <taxon>Acanthomorphata</taxon>
        <taxon>Ovalentaria</taxon>
        <taxon>Atherinomorphae</taxon>
        <taxon>Cyprinodontiformes</taxon>
        <taxon>Nothobranchiidae</taxon>
        <taxon>Nothobranchius</taxon>
    </lineage>
</organism>
<dbReference type="GO" id="GO:0000922">
    <property type="term" value="C:spindle pole"/>
    <property type="evidence" value="ECO:0007669"/>
    <property type="project" value="TreeGrafter"/>
</dbReference>
<feature type="coiled-coil region" evidence="2">
    <location>
        <begin position="3"/>
        <end position="72"/>
    </location>
</feature>
<sequence>MAAEELELLRNRLREQEEQVRKAAQAGLGLLNQQVELQSQLDEQRVEMTKTIEALEQDKYSLQRELDLKTQMLEFLQSDYETFKKQQKQTLDEHQEHLERSHNMALSELHNKVELHNVTNKQQSHLQTPFLCGDSTFLFISCQMVFVCYCKICHFLLTSCVV</sequence>
<reference evidence="3" key="1">
    <citation type="submission" date="2014-08" db="EMBL/GenBank/DDBJ databases">
        <authorList>
            <person name="Senf B."/>
            <person name="Petzold A."/>
            <person name="Downie B.R."/>
            <person name="Koch P."/>
            <person name="Platzer M."/>
        </authorList>
    </citation>
    <scope>NUCLEOTIDE SEQUENCE [LARGE SCALE GENOMIC DNA]</scope>
    <source>
        <strain evidence="3">GRZ</strain>
    </source>
</reference>
<dbReference type="GO" id="GO:0000132">
    <property type="term" value="P:establishment of mitotic spindle orientation"/>
    <property type="evidence" value="ECO:0007669"/>
    <property type="project" value="TreeGrafter"/>
</dbReference>
<proteinExistence type="predicted"/>
<protein>
    <submittedName>
        <fullName evidence="3">Uncharacterized protein</fullName>
    </submittedName>
</protein>
<keyword evidence="1 2" id="KW-0175">Coiled coil</keyword>
<evidence type="ECO:0000313" key="4">
    <source>
        <dbReference type="Proteomes" id="UP000694548"/>
    </source>
</evidence>
<dbReference type="Proteomes" id="UP000694548">
    <property type="component" value="Chromosome sgr01"/>
</dbReference>
<keyword evidence="4" id="KW-1185">Reference proteome</keyword>
<dbReference type="GO" id="GO:0007080">
    <property type="term" value="P:mitotic metaphase chromosome alignment"/>
    <property type="evidence" value="ECO:0007669"/>
    <property type="project" value="TreeGrafter"/>
</dbReference>
<dbReference type="PANTHER" id="PTHR32123:SF9">
    <property type="entry name" value="PROTEIN SPINDLY"/>
    <property type="match status" value="1"/>
</dbReference>
<evidence type="ECO:0000256" key="2">
    <source>
        <dbReference type="SAM" id="Coils"/>
    </source>
</evidence>
<accession>A0A8C6M3Y5</accession>
<dbReference type="AlphaFoldDB" id="A0A8C6M3Y5"/>
<reference evidence="3" key="3">
    <citation type="submission" date="2025-09" db="UniProtKB">
        <authorList>
            <consortium name="Ensembl"/>
        </authorList>
    </citation>
    <scope>IDENTIFICATION</scope>
</reference>